<evidence type="ECO:0000313" key="4">
    <source>
        <dbReference type="Proteomes" id="UP000030653"/>
    </source>
</evidence>
<evidence type="ECO:0000256" key="2">
    <source>
        <dbReference type="SAM" id="SignalP"/>
    </source>
</evidence>
<dbReference type="EMBL" id="JH795856">
    <property type="protein sequence ID" value="EJU05311.1"/>
    <property type="molecule type" value="Genomic_DNA"/>
</dbReference>
<evidence type="ECO:0000313" key="3">
    <source>
        <dbReference type="EMBL" id="EJU05311.1"/>
    </source>
</evidence>
<reference evidence="3 4" key="1">
    <citation type="journal article" date="2012" name="Science">
        <title>The Paleozoic origin of enzymatic lignin decomposition reconstructed from 31 fungal genomes.</title>
        <authorList>
            <person name="Floudas D."/>
            <person name="Binder M."/>
            <person name="Riley R."/>
            <person name="Barry K."/>
            <person name="Blanchette R.A."/>
            <person name="Henrissat B."/>
            <person name="Martinez A.T."/>
            <person name="Otillar R."/>
            <person name="Spatafora J.W."/>
            <person name="Yadav J.S."/>
            <person name="Aerts A."/>
            <person name="Benoit I."/>
            <person name="Boyd A."/>
            <person name="Carlson A."/>
            <person name="Copeland A."/>
            <person name="Coutinho P.M."/>
            <person name="de Vries R.P."/>
            <person name="Ferreira P."/>
            <person name="Findley K."/>
            <person name="Foster B."/>
            <person name="Gaskell J."/>
            <person name="Glotzer D."/>
            <person name="Gorecki P."/>
            <person name="Heitman J."/>
            <person name="Hesse C."/>
            <person name="Hori C."/>
            <person name="Igarashi K."/>
            <person name="Jurgens J.A."/>
            <person name="Kallen N."/>
            <person name="Kersten P."/>
            <person name="Kohler A."/>
            <person name="Kuees U."/>
            <person name="Kumar T.K.A."/>
            <person name="Kuo A."/>
            <person name="LaButti K."/>
            <person name="Larrondo L.F."/>
            <person name="Lindquist E."/>
            <person name="Ling A."/>
            <person name="Lombard V."/>
            <person name="Lucas S."/>
            <person name="Lundell T."/>
            <person name="Martin R."/>
            <person name="McLaughlin D.J."/>
            <person name="Morgenstern I."/>
            <person name="Morin E."/>
            <person name="Murat C."/>
            <person name="Nagy L.G."/>
            <person name="Nolan M."/>
            <person name="Ohm R.A."/>
            <person name="Patyshakuliyeva A."/>
            <person name="Rokas A."/>
            <person name="Ruiz-Duenas F.J."/>
            <person name="Sabat G."/>
            <person name="Salamov A."/>
            <person name="Samejima M."/>
            <person name="Schmutz J."/>
            <person name="Slot J.C."/>
            <person name="St John F."/>
            <person name="Stenlid J."/>
            <person name="Sun H."/>
            <person name="Sun S."/>
            <person name="Syed K."/>
            <person name="Tsang A."/>
            <person name="Wiebenga A."/>
            <person name="Young D."/>
            <person name="Pisabarro A."/>
            <person name="Eastwood D.C."/>
            <person name="Martin F."/>
            <person name="Cullen D."/>
            <person name="Grigoriev I.V."/>
            <person name="Hibbett D.S."/>
        </authorList>
    </citation>
    <scope>NUCLEOTIDE SEQUENCE [LARGE SCALE GENOMIC DNA]</scope>
    <source>
        <strain evidence="3 4">DJM-731 SS1</strain>
    </source>
</reference>
<dbReference type="HOGENOM" id="CLU_915339_0_0_1"/>
<name>M5G4W9_DACPD</name>
<feature type="chain" id="PRO_5004067469" evidence="2">
    <location>
        <begin position="18"/>
        <end position="304"/>
    </location>
</feature>
<organism evidence="3 4">
    <name type="scientific">Dacryopinax primogenitus (strain DJM 731)</name>
    <name type="common">Brown rot fungus</name>
    <dbReference type="NCBI Taxonomy" id="1858805"/>
    <lineage>
        <taxon>Eukaryota</taxon>
        <taxon>Fungi</taxon>
        <taxon>Dikarya</taxon>
        <taxon>Basidiomycota</taxon>
        <taxon>Agaricomycotina</taxon>
        <taxon>Dacrymycetes</taxon>
        <taxon>Dacrymycetales</taxon>
        <taxon>Dacrymycetaceae</taxon>
        <taxon>Dacryopinax</taxon>
    </lineage>
</organism>
<evidence type="ECO:0000256" key="1">
    <source>
        <dbReference type="SAM" id="MobiDB-lite"/>
    </source>
</evidence>
<feature type="compositionally biased region" description="Basic and acidic residues" evidence="1">
    <location>
        <begin position="178"/>
        <end position="190"/>
    </location>
</feature>
<proteinExistence type="predicted"/>
<keyword evidence="4" id="KW-1185">Reference proteome</keyword>
<feature type="signal peptide" evidence="2">
    <location>
        <begin position="1"/>
        <end position="17"/>
    </location>
</feature>
<gene>
    <name evidence="3" type="ORF">DACRYDRAFT_13377</name>
</gene>
<dbReference type="Proteomes" id="UP000030653">
    <property type="component" value="Unassembled WGS sequence"/>
</dbReference>
<feature type="compositionally biased region" description="Low complexity" evidence="1">
    <location>
        <begin position="243"/>
        <end position="275"/>
    </location>
</feature>
<dbReference type="RefSeq" id="XP_040632205.1">
    <property type="nucleotide sequence ID" value="XM_040770975.1"/>
</dbReference>
<feature type="compositionally biased region" description="Low complexity" evidence="1">
    <location>
        <begin position="196"/>
        <end position="218"/>
    </location>
</feature>
<feature type="region of interest" description="Disordered" evidence="1">
    <location>
        <begin position="145"/>
        <end position="304"/>
    </location>
</feature>
<feature type="compositionally biased region" description="Low complexity" evidence="1">
    <location>
        <begin position="225"/>
        <end position="236"/>
    </location>
</feature>
<feature type="compositionally biased region" description="Basic and acidic residues" evidence="1">
    <location>
        <begin position="153"/>
        <end position="169"/>
    </location>
</feature>
<dbReference type="GeneID" id="63686037"/>
<protein>
    <submittedName>
        <fullName evidence="3">Uncharacterized protein</fullName>
    </submittedName>
</protein>
<sequence>MYSFPTFLLLLALSVLASPLQPTTQLDGTSVLASLPGVESSVDGERTAVAYSSEAFQADDVPVFESVPLIPPTDVIASASHPALVPDPEDPQEQPQETNERKRSAKFWSRGAEAGGVMIGWKIPFTRSNRARKGTLSALSSLISTASGSTTSNDRRSSTRTHSRTEQSSRRHTGSHTHSTEHRHTKDARTVEAVLSTTTGTTIITTTTTTSPTHTPTSRTHRTDPSTTHTTATGSHTSHHPGSRSTSSFVPTVSSTDPARSTASPTATHSHSSGSVTPTGRSMHAHGQGTSSAPPPAFSAEYDE</sequence>
<keyword evidence="2" id="KW-0732">Signal</keyword>
<dbReference type="AlphaFoldDB" id="M5G4W9"/>
<feature type="region of interest" description="Disordered" evidence="1">
    <location>
        <begin position="80"/>
        <end position="109"/>
    </location>
</feature>
<accession>M5G4W9</accession>